<dbReference type="Gene3D" id="3.40.50.10490">
    <property type="entry name" value="Glucose-6-phosphate isomerase like protein, domain 1"/>
    <property type="match status" value="2"/>
</dbReference>
<organism evidence="14 15">
    <name type="scientific">Methanocaldococcus bathoardescens</name>
    <dbReference type="NCBI Taxonomy" id="1301915"/>
    <lineage>
        <taxon>Archaea</taxon>
        <taxon>Methanobacteriati</taxon>
        <taxon>Methanobacteriota</taxon>
        <taxon>Methanomada group</taxon>
        <taxon>Methanococci</taxon>
        <taxon>Methanococcales</taxon>
        <taxon>Methanocaldococcaceae</taxon>
        <taxon>Methanocaldococcus</taxon>
    </lineage>
</organism>
<dbReference type="SMART" id="SM00530">
    <property type="entry name" value="HTH_XRE"/>
    <property type="match status" value="1"/>
</dbReference>
<dbReference type="Gene3D" id="3.60.20.10">
    <property type="entry name" value="Glutamine Phosphoribosylpyrophosphate, subunit 1, domain 1"/>
    <property type="match status" value="2"/>
</dbReference>
<dbReference type="InterPro" id="IPR006141">
    <property type="entry name" value="Intein_N"/>
</dbReference>
<keyword evidence="15" id="KW-1185">Reference proteome</keyword>
<dbReference type="InterPro" id="IPR046348">
    <property type="entry name" value="SIS_dom_sf"/>
</dbReference>
<dbReference type="InterPro" id="IPR003587">
    <property type="entry name" value="Hint_dom_N"/>
</dbReference>
<dbReference type="RefSeq" id="WP_081874454.1">
    <property type="nucleotide sequence ID" value="NZ_CP009149.1"/>
</dbReference>
<dbReference type="Pfam" id="PF01380">
    <property type="entry name" value="SIS"/>
    <property type="match status" value="2"/>
</dbReference>
<dbReference type="NCBIfam" id="TIGR01135">
    <property type="entry name" value="glmS"/>
    <property type="match status" value="1"/>
</dbReference>
<dbReference type="InterPro" id="IPR035466">
    <property type="entry name" value="GlmS/AgaS_SIS"/>
</dbReference>
<dbReference type="InterPro" id="IPR047084">
    <property type="entry name" value="GFAT_N"/>
</dbReference>
<evidence type="ECO:0000256" key="3">
    <source>
        <dbReference type="ARBA" id="ARBA00022576"/>
    </source>
</evidence>
<dbReference type="GO" id="GO:0006002">
    <property type="term" value="P:fructose 6-phosphate metabolic process"/>
    <property type="evidence" value="ECO:0007669"/>
    <property type="project" value="TreeGrafter"/>
</dbReference>
<dbReference type="PROSITE" id="PS50819">
    <property type="entry name" value="INTEIN_ENDONUCLEASE"/>
    <property type="match status" value="1"/>
</dbReference>
<dbReference type="CDD" id="cd05008">
    <property type="entry name" value="SIS_GlmS_GlmD_1"/>
    <property type="match status" value="1"/>
</dbReference>
<dbReference type="InterPro" id="IPR001387">
    <property type="entry name" value="Cro/C1-type_HTH"/>
</dbReference>
<evidence type="ECO:0000256" key="8">
    <source>
        <dbReference type="ARBA" id="ARBA00023000"/>
    </source>
</evidence>
<dbReference type="SMART" id="SM00305">
    <property type="entry name" value="HintC"/>
    <property type="match status" value="1"/>
</dbReference>
<dbReference type="InterPro" id="IPR004860">
    <property type="entry name" value="LAGLIDADG_dom"/>
</dbReference>
<dbReference type="GO" id="GO:0004519">
    <property type="term" value="F:endonuclease activity"/>
    <property type="evidence" value="ECO:0007669"/>
    <property type="project" value="InterPro"/>
</dbReference>
<evidence type="ECO:0000259" key="13">
    <source>
        <dbReference type="PROSITE" id="PS51464"/>
    </source>
</evidence>
<dbReference type="GO" id="GO:0006047">
    <property type="term" value="P:UDP-N-acetylglucosamine metabolic process"/>
    <property type="evidence" value="ECO:0007669"/>
    <property type="project" value="TreeGrafter"/>
</dbReference>
<dbReference type="CDD" id="cd00714">
    <property type="entry name" value="GFAT"/>
    <property type="match status" value="1"/>
</dbReference>
<dbReference type="InterPro" id="IPR027434">
    <property type="entry name" value="Homing_endonucl"/>
</dbReference>
<dbReference type="Pfam" id="PF01381">
    <property type="entry name" value="HTH_3"/>
    <property type="match status" value="1"/>
</dbReference>
<sequence length="1101" mass="125709">MCGIIGYIGNDKASKILLNGLRRLEYRGYDSCGIGVVDNNDKLIIKKNVGKVEEVAEKEGFLDVEGNIGLGHCLHPNTYVILPDGRMKKISEIDREEEVLSVNFKDLKLYNKKIKKFKHKAPKELYKIKTVFSELITTGEHRLFVVENGKIVEKPVKDLNGNELVGIVRKLNYNFDDSVEFKDVYVERHYKLDDTIRNKLRKIREKLGLTRKDVENLSGVKERYIAKIENGKLESIEEERLKKLCSLYGINFEEIIDKDNLHYTNPVKFPKTPTPELMQIIGYIIGDGYFPSNRILRLKDERKEVLEKYNQLFKNVFNLEGNIKKGDGNHYILEINSKYLVDWFKENIPELFNKTGYEKTPEFVFRLNNDLVASYLRGIFDAEGYVGINAKQIGIGMTSECFIKEIQFLLLRFGILASYSKTKRREENWNDAHKLYISDKKSFELFKKYIGFTAKDKMEKLNNILNKMKGLNFRYISVPLTKKEIRKFVGVPLKTIKNEDNYCTDYTIEKIIEELNSKGLSDKANYLKKFLDADIVWTKFEIEKIESDVEYVYDLEVEDYHNFIGNLIINHNSRWATHGNVSKENAHPHTDCKEEIAVVHNGIISNYKELKEELIKKGHKFKSETDTEIVPHLIEEELKKFEEINEENYIKAVKNAVKKLNGTYALVIINKNFPNLLIGARNESPLILGVGDNCYFLGSDITAFLDYTNKAVPLEDGDIVIIKKKDNGYEVSIENNGHIVERKIMEIDWDISSAEKMGYPHFMLKEIMEQPEILKVSAKISAEEIKELAKCIKDYDRVYFVAMGTSLHAAMVAEYLFAKLGKLVIACDASEFLNKGVVDDKTLVIGITQSGETYDTLKALRFAKKNKAKTGVIVNVLGSTATREVDITVMMGAGIEIAVCATKTYTSQLMILYRLFIEYGKLLGRDMSRYEKEIDKIPEYIKQVLDKKDIIKEIANNLKVNNYIFISKGINIASALEGALKFKEITYLHAEGMSGGMLKHGTISLIDKNMDTVAIVPPRDSSVFNSILSNIEEVRARGGKVIAITPIEIEGAENIIVPEVIEEISPIVYAPAFQLLAYYKAVELGRDVDKPRGLAKSVTVE</sequence>
<keyword evidence="4 14" id="KW-0808">Transferase</keyword>
<evidence type="ECO:0000256" key="2">
    <source>
        <dbReference type="ARBA" id="ARBA00012916"/>
    </source>
</evidence>
<keyword evidence="7" id="KW-0315">Glutamine amidotransferase</keyword>
<keyword evidence="6" id="KW-0068">Autocatalytic cleavage</keyword>
<evidence type="ECO:0000259" key="10">
    <source>
        <dbReference type="PROSITE" id="PS50819"/>
    </source>
</evidence>
<evidence type="ECO:0000256" key="9">
    <source>
        <dbReference type="ARBA" id="ARBA00023125"/>
    </source>
</evidence>
<comment type="catalytic activity">
    <reaction evidence="1">
        <text>D-fructose 6-phosphate + L-glutamine = D-glucosamine 6-phosphate + L-glutamate</text>
        <dbReference type="Rhea" id="RHEA:13237"/>
        <dbReference type="ChEBI" id="CHEBI:29985"/>
        <dbReference type="ChEBI" id="CHEBI:58359"/>
        <dbReference type="ChEBI" id="CHEBI:58725"/>
        <dbReference type="ChEBI" id="CHEBI:61527"/>
        <dbReference type="EC" id="2.6.1.16"/>
    </reaction>
</comment>
<dbReference type="HOGENOM" id="CLU_285704_0_0_2"/>
<dbReference type="InterPro" id="IPR003586">
    <property type="entry name" value="Hint_dom_C"/>
</dbReference>
<dbReference type="InterPro" id="IPR035490">
    <property type="entry name" value="GlmS/FrlB_SIS"/>
</dbReference>
<evidence type="ECO:0000256" key="7">
    <source>
        <dbReference type="ARBA" id="ARBA00022962"/>
    </source>
</evidence>
<feature type="domain" description="SIS" evidence="13">
    <location>
        <begin position="788"/>
        <end position="925"/>
    </location>
</feature>
<dbReference type="GO" id="GO:0097367">
    <property type="term" value="F:carbohydrate derivative binding"/>
    <property type="evidence" value="ECO:0007669"/>
    <property type="project" value="InterPro"/>
</dbReference>
<dbReference type="InterPro" id="IPR001347">
    <property type="entry name" value="SIS_dom"/>
</dbReference>
<dbReference type="FunFam" id="3.10.28.10:FF:000019">
    <property type="entry name" value="Vitamin B12-dependent ribonucleotide reductase"/>
    <property type="match status" value="1"/>
</dbReference>
<dbReference type="CDD" id="cd00093">
    <property type="entry name" value="HTH_XRE"/>
    <property type="match status" value="1"/>
</dbReference>
<gene>
    <name evidence="14" type="ORF">JH146_0599</name>
</gene>
<evidence type="ECO:0000256" key="6">
    <source>
        <dbReference type="ARBA" id="ARBA00022813"/>
    </source>
</evidence>
<dbReference type="NCBIfam" id="NF001484">
    <property type="entry name" value="PRK00331.1"/>
    <property type="match status" value="1"/>
</dbReference>
<dbReference type="InterPro" id="IPR030934">
    <property type="entry name" value="Intein_C"/>
</dbReference>
<dbReference type="Gene3D" id="1.10.260.40">
    <property type="entry name" value="lambda repressor-like DNA-binding domains"/>
    <property type="match status" value="1"/>
</dbReference>
<dbReference type="GeneID" id="31862390"/>
<dbReference type="InterPro" id="IPR029055">
    <property type="entry name" value="Ntn_hydrolases_N"/>
</dbReference>
<evidence type="ECO:0000313" key="15">
    <source>
        <dbReference type="Proteomes" id="UP000028781"/>
    </source>
</evidence>
<dbReference type="InterPro" id="IPR004042">
    <property type="entry name" value="Intein_endonuc_central"/>
</dbReference>
<dbReference type="OrthoDB" id="372195at2157"/>
<dbReference type="Pfam" id="PF14890">
    <property type="entry name" value="Intein_splicing"/>
    <property type="match status" value="1"/>
</dbReference>
<evidence type="ECO:0000313" key="14">
    <source>
        <dbReference type="EMBL" id="AIJ05448.1"/>
    </source>
</evidence>
<dbReference type="InterPro" id="IPR006142">
    <property type="entry name" value="INTEIN"/>
</dbReference>
<reference evidence="14 15" key="1">
    <citation type="journal article" date="2015" name="Int. J. Syst. Evol. Microbiol.">
        <title>M ethanocaldococcus bathoardescens sp. nov., a hyperthermophilic methanogen isolated from a volcanically active deep-sea hydrothermal vent.</title>
        <authorList>
            <person name="Stewart L.C."/>
            <person name="Jung J.H."/>
            <person name="Kim Y.T."/>
            <person name="Kwon S.W."/>
            <person name="Park C.S."/>
            <person name="Holden J.F."/>
        </authorList>
    </citation>
    <scope>NUCLEOTIDE SEQUENCE [LARGE SCALE GENOMIC DNA]</scope>
    <source>
        <strain evidence="14 15">JH146</strain>
    </source>
</reference>
<dbReference type="SUPFAM" id="SSF55608">
    <property type="entry name" value="Homing endonucleases"/>
    <property type="match status" value="1"/>
</dbReference>
<feature type="domain" description="Glutamine amidotransferase type-2" evidence="12">
    <location>
        <begin position="2"/>
        <end position="725"/>
    </location>
</feature>
<dbReference type="CDD" id="cd00081">
    <property type="entry name" value="Hint"/>
    <property type="match status" value="2"/>
</dbReference>
<dbReference type="SUPFAM" id="SSF51294">
    <property type="entry name" value="Hedgehog/intein (Hint) domain"/>
    <property type="match status" value="1"/>
</dbReference>
<protein>
    <recommendedName>
        <fullName evidence="2">glutamine--fructose-6-phosphate transaminase (isomerizing)</fullName>
        <ecNumber evidence="2">2.6.1.16</ecNumber>
    </recommendedName>
</protein>
<dbReference type="InterPro" id="IPR005855">
    <property type="entry name" value="GFAT"/>
</dbReference>
<dbReference type="GO" id="GO:0004360">
    <property type="term" value="F:glutamine-fructose-6-phosphate transaminase (isomerizing) activity"/>
    <property type="evidence" value="ECO:0007669"/>
    <property type="project" value="UniProtKB-EC"/>
</dbReference>
<proteinExistence type="predicted"/>
<dbReference type="SUPFAM" id="SSF47413">
    <property type="entry name" value="lambda repressor-like DNA-binding domains"/>
    <property type="match status" value="1"/>
</dbReference>
<dbReference type="SMART" id="SM00306">
    <property type="entry name" value="HintN"/>
    <property type="match status" value="1"/>
</dbReference>
<dbReference type="PROSITE" id="PS50817">
    <property type="entry name" value="INTEIN_N_TER"/>
    <property type="match status" value="1"/>
</dbReference>
<keyword evidence="3 14" id="KW-0032">Aminotransferase</keyword>
<dbReference type="PROSITE" id="PS50943">
    <property type="entry name" value="HTH_CROC1"/>
    <property type="match status" value="1"/>
</dbReference>
<dbReference type="KEGG" id="mjh:JH146_0599"/>
<dbReference type="AlphaFoldDB" id="A0A076LG42"/>
<dbReference type="Gene3D" id="3.10.28.10">
    <property type="entry name" value="Homing endonucleases"/>
    <property type="match status" value="1"/>
</dbReference>
<evidence type="ECO:0000256" key="5">
    <source>
        <dbReference type="ARBA" id="ARBA00022737"/>
    </source>
</evidence>
<keyword evidence="5" id="KW-0677">Repeat</keyword>
<feature type="domain" description="HTH cro/C1-type" evidence="11">
    <location>
        <begin position="200"/>
        <end position="255"/>
    </location>
</feature>
<dbReference type="GO" id="GO:0003677">
    <property type="term" value="F:DNA binding"/>
    <property type="evidence" value="ECO:0007669"/>
    <property type="project" value="UniProtKB-KW"/>
</dbReference>
<dbReference type="EMBL" id="CP009149">
    <property type="protein sequence ID" value="AIJ05448.1"/>
    <property type="molecule type" value="Genomic_DNA"/>
</dbReference>
<dbReference type="SUPFAM" id="SSF56235">
    <property type="entry name" value="N-terminal nucleophile aminohydrolases (Ntn hydrolases)"/>
    <property type="match status" value="2"/>
</dbReference>
<dbReference type="Gene3D" id="2.170.16.10">
    <property type="entry name" value="Hedgehog/Intein (Hint) domain"/>
    <property type="match status" value="1"/>
</dbReference>
<dbReference type="InterPro" id="IPR036844">
    <property type="entry name" value="Hint_dom_sf"/>
</dbReference>
<dbReference type="SUPFAM" id="SSF53697">
    <property type="entry name" value="SIS domain"/>
    <property type="match status" value="1"/>
</dbReference>
<accession>A0A076LG42</accession>
<dbReference type="GO" id="GO:0006487">
    <property type="term" value="P:protein N-linked glycosylation"/>
    <property type="evidence" value="ECO:0007669"/>
    <property type="project" value="TreeGrafter"/>
</dbReference>
<dbReference type="PROSITE" id="PS51464">
    <property type="entry name" value="SIS"/>
    <property type="match status" value="2"/>
</dbReference>
<feature type="domain" description="DOD-type homing endonuclease" evidence="10">
    <location>
        <begin position="280"/>
        <end position="415"/>
    </location>
</feature>
<dbReference type="STRING" id="1301915.JH146_0599"/>
<dbReference type="PROSITE" id="PS51278">
    <property type="entry name" value="GATASE_TYPE_2"/>
    <property type="match status" value="1"/>
</dbReference>
<dbReference type="PRINTS" id="PR00379">
    <property type="entry name" value="INTEIN"/>
</dbReference>
<evidence type="ECO:0000256" key="1">
    <source>
        <dbReference type="ARBA" id="ARBA00001031"/>
    </source>
</evidence>
<keyword evidence="9" id="KW-0238">DNA-binding</keyword>
<evidence type="ECO:0000259" key="12">
    <source>
        <dbReference type="PROSITE" id="PS51278"/>
    </source>
</evidence>
<dbReference type="PROSITE" id="PS50818">
    <property type="entry name" value="INTEIN_C_TER"/>
    <property type="match status" value="1"/>
</dbReference>
<dbReference type="NCBIfam" id="TIGR01445">
    <property type="entry name" value="intein_Nterm"/>
    <property type="match status" value="1"/>
</dbReference>
<dbReference type="EC" id="2.6.1.16" evidence="2"/>
<dbReference type="InterPro" id="IPR010982">
    <property type="entry name" value="Lambda_DNA-bd_dom_sf"/>
</dbReference>
<dbReference type="Pfam" id="PF14528">
    <property type="entry name" value="LAGLIDADG_3"/>
    <property type="match status" value="2"/>
</dbReference>
<dbReference type="CDD" id="cd05009">
    <property type="entry name" value="SIS_GlmS_GlmD_2"/>
    <property type="match status" value="1"/>
</dbReference>
<dbReference type="InterPro" id="IPR017932">
    <property type="entry name" value="GATase_2_dom"/>
</dbReference>
<dbReference type="Proteomes" id="UP000028781">
    <property type="component" value="Chromosome"/>
</dbReference>
<keyword evidence="8" id="KW-0651">Protein splicing</keyword>
<dbReference type="PANTHER" id="PTHR10937:SF0">
    <property type="entry name" value="GLUTAMINE--FRUCTOSE-6-PHOSPHATE TRANSAMINASE (ISOMERIZING)"/>
    <property type="match status" value="1"/>
</dbReference>
<feature type="domain" description="SIS" evidence="13">
    <location>
        <begin position="950"/>
        <end position="1091"/>
    </location>
</feature>
<dbReference type="PANTHER" id="PTHR10937">
    <property type="entry name" value="GLUCOSAMINE--FRUCTOSE-6-PHOSPHATE AMINOTRANSFERASE, ISOMERIZING"/>
    <property type="match status" value="1"/>
</dbReference>
<evidence type="ECO:0000256" key="4">
    <source>
        <dbReference type="ARBA" id="ARBA00022679"/>
    </source>
</evidence>
<dbReference type="NCBIfam" id="TIGR01443">
    <property type="entry name" value="intein_Cterm"/>
    <property type="match status" value="1"/>
</dbReference>
<name>A0A076LG42_9EURY</name>
<evidence type="ECO:0000259" key="11">
    <source>
        <dbReference type="PROSITE" id="PS50943"/>
    </source>
</evidence>
<dbReference type="GO" id="GO:0016539">
    <property type="term" value="P:intein-mediated protein splicing"/>
    <property type="evidence" value="ECO:0007669"/>
    <property type="project" value="InterPro"/>
</dbReference>
<dbReference type="Pfam" id="PF13537">
    <property type="entry name" value="GATase_7"/>
    <property type="match status" value="1"/>
</dbReference>